<evidence type="ECO:0000313" key="13">
    <source>
        <dbReference type="Ensembl" id="ENSPKIP00000018686.1"/>
    </source>
</evidence>
<feature type="domain" description="TNFR-Cys" evidence="12">
    <location>
        <begin position="73"/>
        <end position="113"/>
    </location>
</feature>
<evidence type="ECO:0000256" key="6">
    <source>
        <dbReference type="ARBA" id="ARBA00023157"/>
    </source>
</evidence>
<reference evidence="13" key="1">
    <citation type="submission" date="2025-08" db="UniProtKB">
        <authorList>
            <consortium name="Ensembl"/>
        </authorList>
    </citation>
    <scope>IDENTIFICATION</scope>
</reference>
<feature type="disulfide bond" evidence="9">
    <location>
        <begin position="136"/>
        <end position="154"/>
    </location>
</feature>
<dbReference type="GO" id="GO:0009986">
    <property type="term" value="C:cell surface"/>
    <property type="evidence" value="ECO:0007669"/>
    <property type="project" value="TreeGrafter"/>
</dbReference>
<keyword evidence="3" id="KW-0732">Signal</keyword>
<evidence type="ECO:0000256" key="2">
    <source>
        <dbReference type="ARBA" id="ARBA00022703"/>
    </source>
</evidence>
<evidence type="ECO:0000256" key="9">
    <source>
        <dbReference type="PROSITE-ProRule" id="PRU00206"/>
    </source>
</evidence>
<accession>A0A3B3RLU2</accession>
<feature type="repeat" description="TNFR-Cys" evidence="9">
    <location>
        <begin position="114"/>
        <end position="154"/>
    </location>
</feature>
<proteinExistence type="predicted"/>
<dbReference type="InterPro" id="IPR052491">
    <property type="entry name" value="TNFRSF10"/>
</dbReference>
<dbReference type="AlphaFoldDB" id="A0A3B3RLU2"/>
<dbReference type="GO" id="GO:0043065">
    <property type="term" value="P:positive regulation of apoptotic process"/>
    <property type="evidence" value="ECO:0007669"/>
    <property type="project" value="TreeGrafter"/>
</dbReference>
<feature type="disulfide bond" evidence="9">
    <location>
        <begin position="95"/>
        <end position="113"/>
    </location>
</feature>
<keyword evidence="8" id="KW-0325">Glycoprotein</keyword>
<dbReference type="GO" id="GO:0005886">
    <property type="term" value="C:plasma membrane"/>
    <property type="evidence" value="ECO:0007669"/>
    <property type="project" value="TreeGrafter"/>
</dbReference>
<dbReference type="InterPro" id="IPR000488">
    <property type="entry name" value="Death_dom"/>
</dbReference>
<dbReference type="Proteomes" id="UP000261540">
    <property type="component" value="Unplaced"/>
</dbReference>
<evidence type="ECO:0000256" key="3">
    <source>
        <dbReference type="ARBA" id="ARBA00022729"/>
    </source>
</evidence>
<feature type="region of interest" description="Disordered" evidence="10">
    <location>
        <begin position="253"/>
        <end position="284"/>
    </location>
</feature>
<keyword evidence="2" id="KW-0053">Apoptosis</keyword>
<protein>
    <submittedName>
        <fullName evidence="13">Tumor necrosis factor receptor superfamily, member a</fullName>
    </submittedName>
</protein>
<evidence type="ECO:0000256" key="4">
    <source>
        <dbReference type="ARBA" id="ARBA00022737"/>
    </source>
</evidence>
<name>A0A3B3RLU2_9TELE</name>
<sequence>MDKSEWCDCSCFPIGLRRSALSEDKTWNKTSSQILCKENQEYLHDNFCCKNCEAGTHVEKPCTQESEKGTCAPCEPSTYTEHSNGMLRCLPCTSCRNDQQTVASCTRTQDTRCHCRPSTFCVPEQACEVCKKCSRCKPDEEKVQNCTSTSNTVCRKKGVATLPDPTPTPTPSPAPSSGILCLITMTCFFSVKFLDSVTIKCYVLLKSCLLCGIIKIHKCMILEEQQNDQNALREEPQPGIMCTPEEMPLKSTLDEEDKGLGDSLPNTTSSSQTSLPRDSPELCRPLPKEMVRDYPNEKLIPAKNLNGEDALKKSFDIIGECLDAHIYNRFFRNIGLSDNAIKNATSSNPADRVYELLTTWMQREGRKADINYLIQILISLNQRLSAESIITKVIEDGLYKYDDQCS</sequence>
<reference evidence="13" key="2">
    <citation type="submission" date="2025-09" db="UniProtKB">
        <authorList>
            <consortium name="Ensembl"/>
        </authorList>
    </citation>
    <scope>IDENTIFICATION</scope>
</reference>
<dbReference type="SMART" id="SM00208">
    <property type="entry name" value="TNFR"/>
    <property type="match status" value="3"/>
</dbReference>
<evidence type="ECO:0000313" key="14">
    <source>
        <dbReference type="Proteomes" id="UP000261540"/>
    </source>
</evidence>
<evidence type="ECO:0000256" key="1">
    <source>
        <dbReference type="ARBA" id="ARBA00004370"/>
    </source>
</evidence>
<evidence type="ECO:0000259" key="12">
    <source>
        <dbReference type="PROSITE" id="PS50050"/>
    </source>
</evidence>
<feature type="domain" description="TNFR-Cys" evidence="12">
    <location>
        <begin position="114"/>
        <end position="154"/>
    </location>
</feature>
<dbReference type="Pfam" id="PF00020">
    <property type="entry name" value="TNFR_c6"/>
    <property type="match status" value="2"/>
</dbReference>
<dbReference type="SUPFAM" id="SSF57586">
    <property type="entry name" value="TNF receptor-like"/>
    <property type="match status" value="2"/>
</dbReference>
<keyword evidence="5" id="KW-0472">Membrane</keyword>
<organism evidence="13 14">
    <name type="scientific">Paramormyrops kingsleyae</name>
    <dbReference type="NCBI Taxonomy" id="1676925"/>
    <lineage>
        <taxon>Eukaryota</taxon>
        <taxon>Metazoa</taxon>
        <taxon>Chordata</taxon>
        <taxon>Craniata</taxon>
        <taxon>Vertebrata</taxon>
        <taxon>Euteleostomi</taxon>
        <taxon>Actinopterygii</taxon>
        <taxon>Neopterygii</taxon>
        <taxon>Teleostei</taxon>
        <taxon>Osteoglossocephala</taxon>
        <taxon>Osteoglossomorpha</taxon>
        <taxon>Osteoglossiformes</taxon>
        <taxon>Mormyridae</taxon>
        <taxon>Paramormyrops</taxon>
    </lineage>
</organism>
<feature type="compositionally biased region" description="Polar residues" evidence="10">
    <location>
        <begin position="264"/>
        <end position="276"/>
    </location>
</feature>
<evidence type="ECO:0000256" key="5">
    <source>
        <dbReference type="ARBA" id="ARBA00023136"/>
    </source>
</evidence>
<keyword evidence="6 9" id="KW-1015">Disulfide bond</keyword>
<dbReference type="GeneTree" id="ENSGT00940000165531"/>
<dbReference type="InterPro" id="IPR011029">
    <property type="entry name" value="DEATH-like_dom_sf"/>
</dbReference>
<evidence type="ECO:0000259" key="11">
    <source>
        <dbReference type="PROSITE" id="PS50017"/>
    </source>
</evidence>
<evidence type="ECO:0000256" key="7">
    <source>
        <dbReference type="ARBA" id="ARBA00023170"/>
    </source>
</evidence>
<dbReference type="SUPFAM" id="SSF47986">
    <property type="entry name" value="DEATH domain"/>
    <property type="match status" value="1"/>
</dbReference>
<dbReference type="STRING" id="1676925.ENSPKIP00000018686"/>
<feature type="domain" description="Death" evidence="11">
    <location>
        <begin position="327"/>
        <end position="393"/>
    </location>
</feature>
<feature type="disulfide bond" evidence="9">
    <location>
        <begin position="115"/>
        <end position="130"/>
    </location>
</feature>
<comment type="subcellular location">
    <subcellularLocation>
        <location evidence="1">Membrane</location>
    </subcellularLocation>
</comment>
<evidence type="ECO:0000256" key="10">
    <source>
        <dbReference type="SAM" id="MobiDB-lite"/>
    </source>
</evidence>
<dbReference type="Pfam" id="PF00531">
    <property type="entry name" value="Death"/>
    <property type="match status" value="1"/>
</dbReference>
<dbReference type="Ensembl" id="ENSPKIT00000035516.1">
    <property type="protein sequence ID" value="ENSPKIP00000018686.1"/>
    <property type="gene ID" value="ENSPKIG00000004160.1"/>
</dbReference>
<dbReference type="PROSITE" id="PS50050">
    <property type="entry name" value="TNFR_NGFR_2"/>
    <property type="match status" value="2"/>
</dbReference>
<dbReference type="PANTHER" id="PTHR46330">
    <property type="entry name" value="TUMOR NECROSIS FACTOR RECEPTOR SUPERFAMILY MEMBER 10B"/>
    <property type="match status" value="1"/>
</dbReference>
<feature type="disulfide bond" evidence="9">
    <location>
        <begin position="74"/>
        <end position="89"/>
    </location>
</feature>
<feature type="repeat" description="TNFR-Cys" evidence="9">
    <location>
        <begin position="73"/>
        <end position="113"/>
    </location>
</feature>
<keyword evidence="4" id="KW-0677">Repeat</keyword>
<dbReference type="Gene3D" id="2.10.50.10">
    <property type="entry name" value="Tumor Necrosis Factor Receptor, subunit A, domain 2"/>
    <property type="match status" value="3"/>
</dbReference>
<feature type="disulfide bond" evidence="9">
    <location>
        <begin position="92"/>
        <end position="105"/>
    </location>
</feature>
<dbReference type="PANTHER" id="PTHR46330:SF6">
    <property type="entry name" value="HEMATOPOIETIC DEATH RECEPTOR-RELATED"/>
    <property type="match status" value="1"/>
</dbReference>
<dbReference type="Gene3D" id="1.10.533.10">
    <property type="entry name" value="Death Domain, Fas"/>
    <property type="match status" value="1"/>
</dbReference>
<dbReference type="PROSITE" id="PS50017">
    <property type="entry name" value="DEATH_DOMAIN"/>
    <property type="match status" value="1"/>
</dbReference>
<evidence type="ECO:0000256" key="8">
    <source>
        <dbReference type="ARBA" id="ARBA00023180"/>
    </source>
</evidence>
<dbReference type="InterPro" id="IPR001368">
    <property type="entry name" value="TNFR/NGFR_Cys_rich_reg"/>
</dbReference>
<feature type="disulfide bond" evidence="9">
    <location>
        <begin position="133"/>
        <end position="146"/>
    </location>
</feature>
<dbReference type="PROSITE" id="PS00652">
    <property type="entry name" value="TNFR_NGFR_1"/>
    <property type="match status" value="2"/>
</dbReference>
<dbReference type="GO" id="GO:0036462">
    <property type="term" value="P:TRAIL-activated apoptotic signaling pathway"/>
    <property type="evidence" value="ECO:0007669"/>
    <property type="project" value="TreeGrafter"/>
</dbReference>
<keyword evidence="14" id="KW-1185">Reference proteome</keyword>
<keyword evidence="7" id="KW-0675">Receptor</keyword>